<organism evidence="1 2">
    <name type="scientific">Alternaria gaisen</name>
    <dbReference type="NCBI Taxonomy" id="167740"/>
    <lineage>
        <taxon>Eukaryota</taxon>
        <taxon>Fungi</taxon>
        <taxon>Dikarya</taxon>
        <taxon>Ascomycota</taxon>
        <taxon>Pezizomycotina</taxon>
        <taxon>Dothideomycetes</taxon>
        <taxon>Pleosporomycetidae</taxon>
        <taxon>Pleosporales</taxon>
        <taxon>Pleosporineae</taxon>
        <taxon>Pleosporaceae</taxon>
        <taxon>Alternaria</taxon>
        <taxon>Alternaria sect. Alternaria</taxon>
    </lineage>
</organism>
<protein>
    <submittedName>
        <fullName evidence="1">Uncharacterized protein</fullName>
    </submittedName>
</protein>
<sequence length="196" mass="22564">MATCAPQDWSLQGGHDPKKLFSSREPRLVRVNDGEKVVPAIIVSQDLEDNVHKAIVAERQYKYLWMEINETAKETKEKKASGWKDVERLDEELAKLDETMQISSHLPVAQQSEERRALASRVYLARENLNHIFEDESYLWIACNVAEQECRDAWEDVGALLLRAWQRANLIRGNATDETRLPKGQARGTTRQFETE</sequence>
<proteinExistence type="predicted"/>
<name>A0ACB6G1F6_9PLEO</name>
<evidence type="ECO:0000313" key="1">
    <source>
        <dbReference type="EMBL" id="KAB2110424.1"/>
    </source>
</evidence>
<comment type="caution">
    <text evidence="1">The sequence shown here is derived from an EMBL/GenBank/DDBJ whole genome shotgun (WGS) entry which is preliminary data.</text>
</comment>
<accession>A0ACB6G1F6</accession>
<reference evidence="1 2" key="1">
    <citation type="journal article" date="2019" name="bioRxiv">
        <title>Genomics, evolutionary history and diagnostics of the Alternaria alternata species group including apple and Asian pear pathotypes.</title>
        <authorList>
            <person name="Armitage A.D."/>
            <person name="Cockerton H.M."/>
            <person name="Sreenivasaprasad S."/>
            <person name="Woodhall J.W."/>
            <person name="Lane C.R."/>
            <person name="Harrison R.J."/>
            <person name="Clarkson J.P."/>
        </authorList>
    </citation>
    <scope>NUCLEOTIDE SEQUENCE [LARGE SCALE GENOMIC DNA]</scope>
    <source>
        <strain evidence="1 2">FERA 650</strain>
    </source>
</reference>
<dbReference type="Proteomes" id="UP000293547">
    <property type="component" value="Unassembled WGS sequence"/>
</dbReference>
<evidence type="ECO:0000313" key="2">
    <source>
        <dbReference type="Proteomes" id="UP000293547"/>
    </source>
</evidence>
<keyword evidence="2" id="KW-1185">Reference proteome</keyword>
<dbReference type="EMBL" id="PDWZ02000001">
    <property type="protein sequence ID" value="KAB2110424.1"/>
    <property type="molecule type" value="Genomic_DNA"/>
</dbReference>
<gene>
    <name evidence="1" type="ORF">AG0111_0g1645</name>
</gene>